<proteinExistence type="predicted"/>
<dbReference type="EMBL" id="GBXM01051904">
    <property type="protein sequence ID" value="JAH56673.1"/>
    <property type="molecule type" value="Transcribed_RNA"/>
</dbReference>
<accession>A0A0E9TVB9</accession>
<name>A0A0E9TVB9_ANGAN</name>
<reference evidence="1" key="1">
    <citation type="submission" date="2014-11" db="EMBL/GenBank/DDBJ databases">
        <authorList>
            <person name="Amaro Gonzalez C."/>
        </authorList>
    </citation>
    <scope>NUCLEOTIDE SEQUENCE</scope>
</reference>
<reference evidence="1" key="2">
    <citation type="journal article" date="2015" name="Fish Shellfish Immunol.">
        <title>Early steps in the European eel (Anguilla anguilla)-Vibrio vulnificus interaction in the gills: Role of the RtxA13 toxin.</title>
        <authorList>
            <person name="Callol A."/>
            <person name="Pajuelo D."/>
            <person name="Ebbesson L."/>
            <person name="Teles M."/>
            <person name="MacKenzie S."/>
            <person name="Amaro C."/>
        </authorList>
    </citation>
    <scope>NUCLEOTIDE SEQUENCE</scope>
</reference>
<sequence>MPTAMIGSLFMEMTC</sequence>
<protein>
    <submittedName>
        <fullName evidence="1">Uncharacterized protein</fullName>
    </submittedName>
</protein>
<organism evidence="1">
    <name type="scientific">Anguilla anguilla</name>
    <name type="common">European freshwater eel</name>
    <name type="synonym">Muraena anguilla</name>
    <dbReference type="NCBI Taxonomy" id="7936"/>
    <lineage>
        <taxon>Eukaryota</taxon>
        <taxon>Metazoa</taxon>
        <taxon>Chordata</taxon>
        <taxon>Craniata</taxon>
        <taxon>Vertebrata</taxon>
        <taxon>Euteleostomi</taxon>
        <taxon>Actinopterygii</taxon>
        <taxon>Neopterygii</taxon>
        <taxon>Teleostei</taxon>
        <taxon>Anguilliformes</taxon>
        <taxon>Anguillidae</taxon>
        <taxon>Anguilla</taxon>
    </lineage>
</organism>
<evidence type="ECO:0000313" key="1">
    <source>
        <dbReference type="EMBL" id="JAH56673.1"/>
    </source>
</evidence>